<feature type="chain" id="PRO_5043460996" evidence="5">
    <location>
        <begin position="23"/>
        <end position="187"/>
    </location>
</feature>
<evidence type="ECO:0000256" key="4">
    <source>
        <dbReference type="ARBA" id="ARBA00023157"/>
    </source>
</evidence>
<dbReference type="EMBL" id="CAXITT010000407">
    <property type="protein sequence ID" value="CAL1540937.1"/>
    <property type="molecule type" value="Genomic_DNA"/>
</dbReference>
<comment type="caution">
    <text evidence="6">The sequence shown here is derived from an EMBL/GenBank/DDBJ whole genome shotgun (WGS) entry which is preliminary data.</text>
</comment>
<dbReference type="Pfam" id="PF14704">
    <property type="entry name" value="DERM"/>
    <property type="match status" value="1"/>
</dbReference>
<evidence type="ECO:0000256" key="2">
    <source>
        <dbReference type="ARBA" id="ARBA00008712"/>
    </source>
</evidence>
<keyword evidence="5" id="KW-0732">Signal</keyword>
<protein>
    <submittedName>
        <fullName evidence="6">Uncharacterized protein</fullName>
    </submittedName>
</protein>
<organism evidence="6 7">
    <name type="scientific">Lymnaea stagnalis</name>
    <name type="common">Great pond snail</name>
    <name type="synonym">Helix stagnalis</name>
    <dbReference type="NCBI Taxonomy" id="6523"/>
    <lineage>
        <taxon>Eukaryota</taxon>
        <taxon>Metazoa</taxon>
        <taxon>Spiralia</taxon>
        <taxon>Lophotrochozoa</taxon>
        <taxon>Mollusca</taxon>
        <taxon>Gastropoda</taxon>
        <taxon>Heterobranchia</taxon>
        <taxon>Euthyneura</taxon>
        <taxon>Panpulmonata</taxon>
        <taxon>Hygrophila</taxon>
        <taxon>Lymnaeoidea</taxon>
        <taxon>Lymnaeidae</taxon>
        <taxon>Lymnaea</taxon>
    </lineage>
</organism>
<proteinExistence type="inferred from homology"/>
<keyword evidence="3" id="KW-0964">Secreted</keyword>
<evidence type="ECO:0000313" key="6">
    <source>
        <dbReference type="EMBL" id="CAL1540937.1"/>
    </source>
</evidence>
<evidence type="ECO:0000313" key="7">
    <source>
        <dbReference type="Proteomes" id="UP001497497"/>
    </source>
</evidence>
<dbReference type="InterPro" id="IPR026645">
    <property type="entry name" value="Dermatopontin"/>
</dbReference>
<dbReference type="PANTHER" id="PTHR15040:SF1">
    <property type="entry name" value="DERMATOPONTIN-LIKE ISOFORM X1"/>
    <property type="match status" value="1"/>
</dbReference>
<keyword evidence="4" id="KW-1015">Disulfide bond</keyword>
<dbReference type="GO" id="GO:0030199">
    <property type="term" value="P:collagen fibril organization"/>
    <property type="evidence" value="ECO:0007669"/>
    <property type="project" value="TreeGrafter"/>
</dbReference>
<keyword evidence="7" id="KW-1185">Reference proteome</keyword>
<reference evidence="6 7" key="1">
    <citation type="submission" date="2024-04" db="EMBL/GenBank/DDBJ databases">
        <authorList>
            <consortium name="Genoscope - CEA"/>
            <person name="William W."/>
        </authorList>
    </citation>
    <scope>NUCLEOTIDE SEQUENCE [LARGE SCALE GENOMIC DNA]</scope>
</reference>
<sequence length="187" mass="21049">MMKSSIVLTLLISICAVNRVTGDVSWMTELYAEWKFECFNGTTLKTLQSAQVISQHDRQWSFYCGGVDSKVKNVACEWSAYTNDFGLPFNFQCPNDGIITGMASYSNGNDRRYQFLCCFPTGYVAHACQFTPNINALGGFMNYRRPDNWYIRGFSGAWGTSSSGYYDRVFGLNICKLDKLVPSKCPA</sequence>
<evidence type="ECO:0000256" key="3">
    <source>
        <dbReference type="ARBA" id="ARBA00022525"/>
    </source>
</evidence>
<gene>
    <name evidence="6" type="ORF">GSLYS_00014586001</name>
</gene>
<dbReference type="AlphaFoldDB" id="A0AAV2I822"/>
<dbReference type="Proteomes" id="UP001497497">
    <property type="component" value="Unassembled WGS sequence"/>
</dbReference>
<dbReference type="GO" id="GO:0031012">
    <property type="term" value="C:extracellular matrix"/>
    <property type="evidence" value="ECO:0007669"/>
    <property type="project" value="TreeGrafter"/>
</dbReference>
<name>A0AAV2I822_LYMST</name>
<dbReference type="GO" id="GO:0005615">
    <property type="term" value="C:extracellular space"/>
    <property type="evidence" value="ECO:0007669"/>
    <property type="project" value="TreeGrafter"/>
</dbReference>
<evidence type="ECO:0000256" key="1">
    <source>
        <dbReference type="ARBA" id="ARBA00004613"/>
    </source>
</evidence>
<dbReference type="PANTHER" id="PTHR15040">
    <property type="entry name" value="DERMATOPONTIN-RELATED"/>
    <property type="match status" value="1"/>
</dbReference>
<feature type="signal peptide" evidence="5">
    <location>
        <begin position="1"/>
        <end position="22"/>
    </location>
</feature>
<comment type="similarity">
    <text evidence="2">Belongs to the dermatopontin family.</text>
</comment>
<accession>A0AAV2I822</accession>
<comment type="subcellular location">
    <subcellularLocation>
        <location evidence="1">Secreted</location>
    </subcellularLocation>
</comment>
<evidence type="ECO:0000256" key="5">
    <source>
        <dbReference type="SAM" id="SignalP"/>
    </source>
</evidence>